<evidence type="ECO:0000259" key="3">
    <source>
        <dbReference type="Pfam" id="PF00685"/>
    </source>
</evidence>
<dbReference type="OrthoDB" id="4508169at2"/>
<sequence length="286" mass="31957">MAFLPFTFSIVGAQKAGTSTLQWMLNQHPQVARPPRKEMGWFDVDEATWRELDHATYGITHARPIHAALGDATPRYLLMPGALERMRTQRPDMRLIATFRDPIDRLVSQWVMVRERQPDKAPDWPEMMAWRPDDFPTELPAEFAGPGGRARFMRASGVIRGYYGGQVRHGLSVFPREQWLFIDFATMLAEPNATLDRVTEHIGVGRFKPYPPLRKLMAGSPSITGTAPTGADLMTLARALEPELAGYVAQTGLSVDHWTTERLLTGQLDADEQAATYAAKAGLQPS</sequence>
<keyword evidence="1" id="KW-0808">Transferase</keyword>
<keyword evidence="5" id="KW-1185">Reference proteome</keyword>
<dbReference type="Gene3D" id="3.40.50.300">
    <property type="entry name" value="P-loop containing nucleotide triphosphate hydrolases"/>
    <property type="match status" value="1"/>
</dbReference>
<dbReference type="EMBL" id="PYXZ01000009">
    <property type="protein sequence ID" value="PUA79705.1"/>
    <property type="molecule type" value="Genomic_DNA"/>
</dbReference>
<proteinExistence type="predicted"/>
<evidence type="ECO:0000313" key="4">
    <source>
        <dbReference type="EMBL" id="PUA79705.1"/>
    </source>
</evidence>
<comment type="caution">
    <text evidence="4">The sequence shown here is derived from an EMBL/GenBank/DDBJ whole genome shotgun (WGS) entry which is preliminary data.</text>
</comment>
<dbReference type="InterPro" id="IPR027417">
    <property type="entry name" value="P-loop_NTPase"/>
</dbReference>
<dbReference type="InterPro" id="IPR037359">
    <property type="entry name" value="NST/OST"/>
</dbReference>
<evidence type="ECO:0000256" key="1">
    <source>
        <dbReference type="ARBA" id="ARBA00022679"/>
    </source>
</evidence>
<accession>A0A2R7YTI8</accession>
<dbReference type="InterPro" id="IPR000863">
    <property type="entry name" value="Sulfotransferase_dom"/>
</dbReference>
<gene>
    <name evidence="4" type="ORF">C7S10_18520</name>
</gene>
<dbReference type="GO" id="GO:0008146">
    <property type="term" value="F:sulfotransferase activity"/>
    <property type="evidence" value="ECO:0007669"/>
    <property type="project" value="InterPro"/>
</dbReference>
<dbReference type="PANTHER" id="PTHR10605:SF56">
    <property type="entry name" value="BIFUNCTIONAL HEPARAN SULFATE N-DEACETYLASE_N-SULFOTRANSFERASE"/>
    <property type="match status" value="1"/>
</dbReference>
<organism evidence="4 5">
    <name type="scientific">Nocardioides currus</name>
    <dbReference type="NCBI Taxonomy" id="2133958"/>
    <lineage>
        <taxon>Bacteria</taxon>
        <taxon>Bacillati</taxon>
        <taxon>Actinomycetota</taxon>
        <taxon>Actinomycetes</taxon>
        <taxon>Propionibacteriales</taxon>
        <taxon>Nocardioidaceae</taxon>
        <taxon>Nocardioides</taxon>
    </lineage>
</organism>
<protein>
    <recommendedName>
        <fullName evidence="3">Sulfotransferase domain-containing protein</fullName>
    </recommendedName>
</protein>
<keyword evidence="2" id="KW-0325">Glycoprotein</keyword>
<evidence type="ECO:0000256" key="2">
    <source>
        <dbReference type="ARBA" id="ARBA00023180"/>
    </source>
</evidence>
<name>A0A2R7YTI8_9ACTN</name>
<dbReference type="Pfam" id="PF00685">
    <property type="entry name" value="Sulfotransfer_1"/>
    <property type="match status" value="1"/>
</dbReference>
<dbReference type="RefSeq" id="WP_108345927.1">
    <property type="nucleotide sequence ID" value="NZ_PYXZ01000009.1"/>
</dbReference>
<dbReference type="AlphaFoldDB" id="A0A2R7YTI8"/>
<reference evidence="4 5" key="1">
    <citation type="submission" date="2018-03" db="EMBL/GenBank/DDBJ databases">
        <authorList>
            <person name="Keele B.F."/>
        </authorList>
    </citation>
    <scope>NUCLEOTIDE SEQUENCE [LARGE SCALE GENOMIC DNA]</scope>
    <source>
        <strain evidence="4 5">IB-3</strain>
    </source>
</reference>
<dbReference type="Proteomes" id="UP000244867">
    <property type="component" value="Unassembled WGS sequence"/>
</dbReference>
<dbReference type="SUPFAM" id="SSF52540">
    <property type="entry name" value="P-loop containing nucleoside triphosphate hydrolases"/>
    <property type="match status" value="1"/>
</dbReference>
<feature type="domain" description="Sulfotransferase" evidence="3">
    <location>
        <begin position="10"/>
        <end position="204"/>
    </location>
</feature>
<evidence type="ECO:0000313" key="5">
    <source>
        <dbReference type="Proteomes" id="UP000244867"/>
    </source>
</evidence>
<dbReference type="PANTHER" id="PTHR10605">
    <property type="entry name" value="HEPARAN SULFATE SULFOTRANSFERASE"/>
    <property type="match status" value="1"/>
</dbReference>